<keyword evidence="2" id="KW-1185">Reference proteome</keyword>
<protein>
    <submittedName>
        <fullName evidence="1">Uncharacterized protein</fullName>
    </submittedName>
</protein>
<dbReference type="Proteomes" id="UP001230649">
    <property type="component" value="Unassembled WGS sequence"/>
</dbReference>
<gene>
    <name evidence="1" type="ORF">QFC20_004422</name>
</gene>
<evidence type="ECO:0000313" key="2">
    <source>
        <dbReference type="Proteomes" id="UP001230649"/>
    </source>
</evidence>
<comment type="caution">
    <text evidence="1">The sequence shown here is derived from an EMBL/GenBank/DDBJ whole genome shotgun (WGS) entry which is preliminary data.</text>
</comment>
<organism evidence="1 2">
    <name type="scientific">Naganishia adeliensis</name>
    <dbReference type="NCBI Taxonomy" id="92952"/>
    <lineage>
        <taxon>Eukaryota</taxon>
        <taxon>Fungi</taxon>
        <taxon>Dikarya</taxon>
        <taxon>Basidiomycota</taxon>
        <taxon>Agaricomycotina</taxon>
        <taxon>Tremellomycetes</taxon>
        <taxon>Filobasidiales</taxon>
        <taxon>Filobasidiaceae</taxon>
        <taxon>Naganishia</taxon>
    </lineage>
</organism>
<evidence type="ECO:0000313" key="1">
    <source>
        <dbReference type="EMBL" id="KAJ9104982.1"/>
    </source>
</evidence>
<name>A0ACC2W1M4_9TREE</name>
<accession>A0ACC2W1M4</accession>
<reference evidence="1" key="1">
    <citation type="submission" date="2023-04" db="EMBL/GenBank/DDBJ databases">
        <title>Draft Genome sequencing of Naganishia species isolated from polar environments using Oxford Nanopore Technology.</title>
        <authorList>
            <person name="Leo P."/>
            <person name="Venkateswaran K."/>
        </authorList>
    </citation>
    <scope>NUCLEOTIDE SEQUENCE</scope>
    <source>
        <strain evidence="1">MNA-CCFEE 5262</strain>
    </source>
</reference>
<dbReference type="EMBL" id="JASBWS010000051">
    <property type="protein sequence ID" value="KAJ9104982.1"/>
    <property type="molecule type" value="Genomic_DNA"/>
</dbReference>
<sequence length="1044" mass="116401">MVQAQRIPGPPTKPILGNLTDVDAELGALSIARLIQRYGELIQLDFLSNRRLFAGSQRLVHELCDQTRFEKKVVGALEQARNLAGDGLFTAHQQEPSWEVAHRILIPAFGPLSIREMYPGMLDIAEQLIQKWYRFGDAKIDAVSDFTKLTLDSKSNLEHNVSRLLTKFYSEDPPAFVESMARSLKESGLRLRRLPGTSMFYRGKDKQYHEDIQLQHHIADEVVQNRIEHPTDHDDLLNKMLKGKDPKTGQGLTPENIRYQLVTFLIAGHETTSGMLSFLFYWLLRTPRAYQAIRAEVDQVCGNESVKFEHLQKLKYIDASLKEALRLNPTAPAWTVTPKKDETVLGGKYEIKEGQSVMVILDALHKDPAVWGEDAEEFRPERMLNGGFENLPPDAWKPFGNGVRACIGRPFAWQEALMVVAKIFQHFDIRPHNISYELQIKSTLTVKPAGFYMHVTPRKDMLIDPTSSGTASSSAQAVTKHSNAEGEADIETGSRTKLYIYYGSDSGTCKALAYHLLDAAAIHGCKAQIAVLNEIASGNLPKDGPVVIVTASYEGNPTDDANHFVEYIKTAKDNALSGIKYAVFGCGHPDWASTFMAVPTYIDDRLSDLGGERLQARGHGDASRADLFDEFDDWEDNLWVKPTSTRSHRQNVLRYEFHQSVRVISNEVISKGDVQLKRHIVLQLPEEASYRAGDYLGILPTTPIPVVMRALGRLNLHVDDTITLKGASAGGTVPVGQPISALILFSEYFELEQPATVKQIKNLAEHSQDASVKQALERYTTPTVYKEEISDKRVSVLALLEEFPGLPISVAEFIEMLPSIKMRQYSISSSPLDDPHLVTLTFSVLDAPHVSGRGQRYYGTATHFLAQLCPGAKIHAAVKPSSEGFHPPADPTVPILMACAGTGIAPFRSFVQERALQKAAGREVGLALLFYGCHSPDTDLLYDAEMAEWQEQEVVEVRRAFSKAPEQSLGCRHVQDRVWHDREEVAAFFRSGARVYVCGSSSMSQSLQHTSVQILQEVKGINEEEAEELYKSLKSSRFSLDVYG</sequence>
<proteinExistence type="predicted"/>